<dbReference type="SUPFAM" id="SSF53335">
    <property type="entry name" value="S-adenosyl-L-methionine-dependent methyltransferases"/>
    <property type="match status" value="1"/>
</dbReference>
<dbReference type="AlphaFoldDB" id="A0A919NNR6"/>
<name>A0A919NNR6_9ACTN</name>
<accession>A0A919NNR6</accession>
<gene>
    <name evidence="1" type="ORF">Ate02nite_49550</name>
</gene>
<dbReference type="InterPro" id="IPR029063">
    <property type="entry name" value="SAM-dependent_MTases_sf"/>
</dbReference>
<keyword evidence="2" id="KW-1185">Reference proteome</keyword>
<evidence type="ECO:0000313" key="2">
    <source>
        <dbReference type="Proteomes" id="UP000623608"/>
    </source>
</evidence>
<dbReference type="EMBL" id="BOMY01000033">
    <property type="protein sequence ID" value="GIF22225.1"/>
    <property type="molecule type" value="Genomic_DNA"/>
</dbReference>
<reference evidence="1" key="1">
    <citation type="submission" date="2021-01" db="EMBL/GenBank/DDBJ databases">
        <title>Whole genome shotgun sequence of Actinoplanes tereljensis NBRC 105297.</title>
        <authorList>
            <person name="Komaki H."/>
            <person name="Tamura T."/>
        </authorList>
    </citation>
    <scope>NUCLEOTIDE SEQUENCE</scope>
    <source>
        <strain evidence="1">NBRC 105297</strain>
    </source>
</reference>
<protein>
    <submittedName>
        <fullName evidence="1">Uncharacterized protein</fullName>
    </submittedName>
</protein>
<organism evidence="1 2">
    <name type="scientific">Paractinoplanes tereljensis</name>
    <dbReference type="NCBI Taxonomy" id="571912"/>
    <lineage>
        <taxon>Bacteria</taxon>
        <taxon>Bacillati</taxon>
        <taxon>Actinomycetota</taxon>
        <taxon>Actinomycetes</taxon>
        <taxon>Micromonosporales</taxon>
        <taxon>Micromonosporaceae</taxon>
        <taxon>Paractinoplanes</taxon>
    </lineage>
</organism>
<dbReference type="RefSeq" id="WP_203809482.1">
    <property type="nucleotide sequence ID" value="NZ_BOMY01000033.1"/>
</dbReference>
<dbReference type="Proteomes" id="UP000623608">
    <property type="component" value="Unassembled WGS sequence"/>
</dbReference>
<comment type="caution">
    <text evidence="1">The sequence shown here is derived from an EMBL/GenBank/DDBJ whole genome shotgun (WGS) entry which is preliminary data.</text>
</comment>
<proteinExistence type="predicted"/>
<sequence length="166" mass="18783">MTEMPLPGAPTDLIYCRFLLSHLTEPAYVVALWITQLHERGLLLLDEVEYVRTRHPVLDRYQEVVVAYLAHYGNRLEVGSTLDAVDAGSSAIRLSSTVREVRPSTDQVATMFTNNLAVWRNDEFLTGRFTAQGLADLESDLRGLIGSSQRLDAVWGIRQIVFRRNH</sequence>
<evidence type="ECO:0000313" key="1">
    <source>
        <dbReference type="EMBL" id="GIF22225.1"/>
    </source>
</evidence>